<comment type="caution">
    <text evidence="1">The sequence shown here is derived from an EMBL/GenBank/DDBJ whole genome shotgun (WGS) entry which is preliminary data.</text>
</comment>
<proteinExistence type="predicted"/>
<dbReference type="EMBL" id="LAZR01000034">
    <property type="protein sequence ID" value="KKO01687.1"/>
    <property type="molecule type" value="Genomic_DNA"/>
</dbReference>
<sequence>MKRKSRYLLITILVLAVLLLLVHLLLPIFVKDVLNKKMANMGDYRGHVEDVDIVLWRGAYRMEGLNIVKIDGNTQVPFLKLPETNVKIRLRPIWSSGALVAEMEVNGPELNFVDGDREEQKQGGTGVDWREKVQSILPLRLDRVDINQGVIAFRNFNSEPPVNIYINELDLTVLNLTNAKQQEGARDASAEGTALFLGQAPLEVSAKFDPLVRMENLDFRLRMTDLELPRMNEFASAYGKFDFKDGTGDLVIEAKVRDSQLEGYVKPLLRNVDIFNFEQDFKDDDKGFFRGIWEAVVGGSQTVLQNQKRDQFATRVELSGSIDQADVSPLQAFFGILRNAFIEAFTSRFEQVQDER</sequence>
<dbReference type="InterPro" id="IPR008023">
    <property type="entry name" value="DUF748"/>
</dbReference>
<evidence type="ECO:0000313" key="1">
    <source>
        <dbReference type="EMBL" id="KKO01687.1"/>
    </source>
</evidence>
<gene>
    <name evidence="1" type="ORF">LCGC14_0114960</name>
</gene>
<protein>
    <recommendedName>
        <fullName evidence="2">DUF748 domain-containing protein</fullName>
    </recommendedName>
</protein>
<reference evidence="1" key="1">
    <citation type="journal article" date="2015" name="Nature">
        <title>Complex archaea that bridge the gap between prokaryotes and eukaryotes.</title>
        <authorList>
            <person name="Spang A."/>
            <person name="Saw J.H."/>
            <person name="Jorgensen S.L."/>
            <person name="Zaremba-Niedzwiedzka K."/>
            <person name="Martijn J."/>
            <person name="Lind A.E."/>
            <person name="van Eijk R."/>
            <person name="Schleper C."/>
            <person name="Guy L."/>
            <person name="Ettema T.J."/>
        </authorList>
    </citation>
    <scope>NUCLEOTIDE SEQUENCE</scope>
</reference>
<organism evidence="1">
    <name type="scientific">marine sediment metagenome</name>
    <dbReference type="NCBI Taxonomy" id="412755"/>
    <lineage>
        <taxon>unclassified sequences</taxon>
        <taxon>metagenomes</taxon>
        <taxon>ecological metagenomes</taxon>
    </lineage>
</organism>
<dbReference type="GO" id="GO:0090313">
    <property type="term" value="P:regulation of protein targeting to membrane"/>
    <property type="evidence" value="ECO:0007669"/>
    <property type="project" value="TreeGrafter"/>
</dbReference>
<dbReference type="PANTHER" id="PTHR30441">
    <property type="entry name" value="DUF748 DOMAIN-CONTAINING PROTEIN"/>
    <property type="match status" value="1"/>
</dbReference>
<dbReference type="AlphaFoldDB" id="A0A0F9XQG4"/>
<evidence type="ECO:0008006" key="2">
    <source>
        <dbReference type="Google" id="ProtNLM"/>
    </source>
</evidence>
<dbReference type="GO" id="GO:0005886">
    <property type="term" value="C:plasma membrane"/>
    <property type="evidence" value="ECO:0007669"/>
    <property type="project" value="TreeGrafter"/>
</dbReference>
<name>A0A0F9XQG4_9ZZZZ</name>
<dbReference type="PANTHER" id="PTHR30441:SF4">
    <property type="entry name" value="PROTEIN ASMA"/>
    <property type="match status" value="1"/>
</dbReference>
<accession>A0A0F9XQG4</accession>
<dbReference type="Pfam" id="PF05359">
    <property type="entry name" value="DUF748"/>
    <property type="match status" value="1"/>
</dbReference>
<dbReference type="InterPro" id="IPR052894">
    <property type="entry name" value="AsmA-related"/>
</dbReference>